<dbReference type="Proteomes" id="UP000198287">
    <property type="component" value="Unassembled WGS sequence"/>
</dbReference>
<dbReference type="AlphaFoldDB" id="A0A226F6Q0"/>
<sequence>MDEGRKASGLLIGHVSDGSNPLTKKDAGITSIAKSDVYSKSVPPNTSTSSSATTPIELRDSQFTKLVPFNNNGSHLSANSTFNVDPEVEEAAKILELQRQGLPWIDKAASPNVTALLGKTAYLNCRVKNLADKTTCIDEAQGSWACGVLRSEEGERNGASLWRPLLDGVKVGEARVKLMFMEIRGRSSGGGASSLRMRWHEFSKMLSEPYAIRDFFVSSRYVPAYAISFWLGELVDPTAAHLTRP</sequence>
<organism evidence="2 3">
    <name type="scientific">Folsomia candida</name>
    <name type="common">Springtail</name>
    <dbReference type="NCBI Taxonomy" id="158441"/>
    <lineage>
        <taxon>Eukaryota</taxon>
        <taxon>Metazoa</taxon>
        <taxon>Ecdysozoa</taxon>
        <taxon>Arthropoda</taxon>
        <taxon>Hexapoda</taxon>
        <taxon>Collembola</taxon>
        <taxon>Entomobryomorpha</taxon>
        <taxon>Isotomoidea</taxon>
        <taxon>Isotomidae</taxon>
        <taxon>Proisotominae</taxon>
        <taxon>Folsomia</taxon>
    </lineage>
</organism>
<keyword evidence="3" id="KW-1185">Reference proteome</keyword>
<dbReference type="OrthoDB" id="6365338at2759"/>
<reference evidence="2 3" key="1">
    <citation type="submission" date="2015-12" db="EMBL/GenBank/DDBJ databases">
        <title>The genome of Folsomia candida.</title>
        <authorList>
            <person name="Faddeeva A."/>
            <person name="Derks M.F."/>
            <person name="Anvar Y."/>
            <person name="Smit S."/>
            <person name="Van Straalen N."/>
            <person name="Roelofs D."/>
        </authorList>
    </citation>
    <scope>NUCLEOTIDE SEQUENCE [LARGE SCALE GENOMIC DNA]</scope>
    <source>
        <strain evidence="2 3">VU population</strain>
        <tissue evidence="2">Whole body</tissue>
    </source>
</reference>
<dbReference type="EMBL" id="LNIX01000001">
    <property type="protein sequence ID" value="OXA65010.1"/>
    <property type="molecule type" value="Genomic_DNA"/>
</dbReference>
<gene>
    <name evidence="2" type="ORF">Fcan01_02817</name>
</gene>
<accession>A0A226F6Q0</accession>
<evidence type="ECO:0000256" key="1">
    <source>
        <dbReference type="SAM" id="MobiDB-lite"/>
    </source>
</evidence>
<evidence type="ECO:0000313" key="3">
    <source>
        <dbReference type="Proteomes" id="UP000198287"/>
    </source>
</evidence>
<feature type="region of interest" description="Disordered" evidence="1">
    <location>
        <begin position="1"/>
        <end position="26"/>
    </location>
</feature>
<comment type="caution">
    <text evidence="2">The sequence shown here is derived from an EMBL/GenBank/DDBJ whole genome shotgun (WGS) entry which is preliminary data.</text>
</comment>
<evidence type="ECO:0000313" key="2">
    <source>
        <dbReference type="EMBL" id="OXA65010.1"/>
    </source>
</evidence>
<proteinExistence type="predicted"/>
<name>A0A226F6Q0_FOLCA</name>
<dbReference type="STRING" id="158441.A0A226F6Q0"/>
<protein>
    <submittedName>
        <fullName evidence="2">Uncharacterized protein</fullName>
    </submittedName>
</protein>